<evidence type="ECO:0000313" key="2">
    <source>
        <dbReference type="EMBL" id="CAB1429772.1"/>
    </source>
</evidence>
<dbReference type="EMBL" id="CADEAL010001169">
    <property type="protein sequence ID" value="CAB1429772.1"/>
    <property type="molecule type" value="Genomic_DNA"/>
</dbReference>
<dbReference type="AlphaFoldDB" id="A0A9N7UFY0"/>
<sequence>MAPDGQGSALFGRSPAVAVSPSHPPIILNGVPPRLKVAGEHASSGGHRVSFPPHSGSKGLLDEFTRAGKIDEELGFRSDSNPSSLSEWMDAVLPLVIRRQAAYCAVQSRALPLSLNVLFSHASNSRRPSQGSRR</sequence>
<feature type="region of interest" description="Disordered" evidence="1">
    <location>
        <begin position="37"/>
        <end position="60"/>
    </location>
</feature>
<protein>
    <submittedName>
        <fullName evidence="2">Uncharacterized protein</fullName>
    </submittedName>
</protein>
<comment type="caution">
    <text evidence="2">The sequence shown here is derived from an EMBL/GenBank/DDBJ whole genome shotgun (WGS) entry which is preliminary data.</text>
</comment>
<gene>
    <name evidence="2" type="ORF">PLEPLA_LOCUS17752</name>
</gene>
<evidence type="ECO:0000313" key="3">
    <source>
        <dbReference type="Proteomes" id="UP001153269"/>
    </source>
</evidence>
<keyword evidence="3" id="KW-1185">Reference proteome</keyword>
<dbReference type="Proteomes" id="UP001153269">
    <property type="component" value="Unassembled WGS sequence"/>
</dbReference>
<evidence type="ECO:0000256" key="1">
    <source>
        <dbReference type="SAM" id="MobiDB-lite"/>
    </source>
</evidence>
<proteinExistence type="predicted"/>
<organism evidence="2 3">
    <name type="scientific">Pleuronectes platessa</name>
    <name type="common">European plaice</name>
    <dbReference type="NCBI Taxonomy" id="8262"/>
    <lineage>
        <taxon>Eukaryota</taxon>
        <taxon>Metazoa</taxon>
        <taxon>Chordata</taxon>
        <taxon>Craniata</taxon>
        <taxon>Vertebrata</taxon>
        <taxon>Euteleostomi</taxon>
        <taxon>Actinopterygii</taxon>
        <taxon>Neopterygii</taxon>
        <taxon>Teleostei</taxon>
        <taxon>Neoteleostei</taxon>
        <taxon>Acanthomorphata</taxon>
        <taxon>Carangaria</taxon>
        <taxon>Pleuronectiformes</taxon>
        <taxon>Pleuronectoidei</taxon>
        <taxon>Pleuronectidae</taxon>
        <taxon>Pleuronectes</taxon>
    </lineage>
</organism>
<accession>A0A9N7UFY0</accession>
<reference evidence="2" key="1">
    <citation type="submission" date="2020-03" db="EMBL/GenBank/DDBJ databases">
        <authorList>
            <person name="Weist P."/>
        </authorList>
    </citation>
    <scope>NUCLEOTIDE SEQUENCE</scope>
</reference>
<name>A0A9N7UFY0_PLEPL</name>